<organism evidence="2 3">
    <name type="scientific">Trypanosoma equiperdum</name>
    <dbReference type="NCBI Taxonomy" id="5694"/>
    <lineage>
        <taxon>Eukaryota</taxon>
        <taxon>Discoba</taxon>
        <taxon>Euglenozoa</taxon>
        <taxon>Kinetoplastea</taxon>
        <taxon>Metakinetoplastina</taxon>
        <taxon>Trypanosomatida</taxon>
        <taxon>Trypanosomatidae</taxon>
        <taxon>Trypanosoma</taxon>
    </lineage>
</organism>
<reference evidence="2" key="1">
    <citation type="submission" date="2016-09" db="EMBL/GenBank/DDBJ databases">
        <authorList>
            <person name="Hebert L."/>
            <person name="Moumen B."/>
        </authorList>
    </citation>
    <scope>NUCLEOTIDE SEQUENCE [LARGE SCALE GENOMIC DNA]</scope>
    <source>
        <strain evidence="2">OVI</strain>
    </source>
</reference>
<feature type="region of interest" description="Disordered" evidence="1">
    <location>
        <begin position="386"/>
        <end position="405"/>
    </location>
</feature>
<keyword evidence="3" id="KW-1185">Reference proteome</keyword>
<accession>A0A1G4I172</accession>
<proteinExistence type="predicted"/>
<dbReference type="InterPro" id="IPR036389">
    <property type="entry name" value="RNase_III_sf"/>
</dbReference>
<dbReference type="CDD" id="cd23727">
    <property type="entry name" value="ZF_RNaseIII_KREN3"/>
    <property type="match status" value="1"/>
</dbReference>
<dbReference type="RefSeq" id="XP_067077039.1">
    <property type="nucleotide sequence ID" value="XM_067220938.1"/>
</dbReference>
<comment type="caution">
    <text evidence="2">The sequence shown here is derived from an EMBL/GenBank/DDBJ whole genome shotgun (WGS) entry which is preliminary data.</text>
</comment>
<dbReference type="GO" id="GO:0004525">
    <property type="term" value="F:ribonuclease III activity"/>
    <property type="evidence" value="ECO:0007669"/>
    <property type="project" value="InterPro"/>
</dbReference>
<dbReference type="AlphaFoldDB" id="A0A1G4I172"/>
<dbReference type="EC" id="1.9.3.1" evidence="2"/>
<dbReference type="Proteomes" id="UP000195570">
    <property type="component" value="Unassembled WGS sequence"/>
</dbReference>
<dbReference type="GO" id="GO:0006396">
    <property type="term" value="P:RNA processing"/>
    <property type="evidence" value="ECO:0007669"/>
    <property type="project" value="InterPro"/>
</dbReference>
<dbReference type="Gene3D" id="1.10.1520.10">
    <property type="entry name" value="Ribonuclease III domain"/>
    <property type="match status" value="1"/>
</dbReference>
<protein>
    <submittedName>
        <fullName evidence="2">RNA editing endoribonuclease</fullName>
        <ecNumber evidence="2">1.9.3.1</ecNumber>
    </submittedName>
</protein>
<evidence type="ECO:0000313" key="2">
    <source>
        <dbReference type="EMBL" id="SCU65432.1"/>
    </source>
</evidence>
<dbReference type="PANTHER" id="PTHR39671">
    <property type="entry name" value="COMPLEX PROTEIN NUCLEASE, PUTATIVE KREPB1-RELATED-RELATED"/>
    <property type="match status" value="1"/>
</dbReference>
<evidence type="ECO:0000256" key="1">
    <source>
        <dbReference type="SAM" id="MobiDB-lite"/>
    </source>
</evidence>
<dbReference type="VEuPathDB" id="TriTrypDB:TEOVI_000017500"/>
<gene>
    <name evidence="2" type="ORF">TEOVI_000017500</name>
</gene>
<evidence type="ECO:0000313" key="3">
    <source>
        <dbReference type="Proteomes" id="UP000195570"/>
    </source>
</evidence>
<name>A0A1G4I172_TRYEQ</name>
<dbReference type="GO" id="GO:0016491">
    <property type="term" value="F:oxidoreductase activity"/>
    <property type="evidence" value="ECO:0007669"/>
    <property type="project" value="UniProtKB-KW"/>
</dbReference>
<dbReference type="SUPFAM" id="SSF69065">
    <property type="entry name" value="RNase III domain-like"/>
    <property type="match status" value="1"/>
</dbReference>
<feature type="region of interest" description="Disordered" evidence="1">
    <location>
        <begin position="471"/>
        <end position="490"/>
    </location>
</feature>
<sequence>MRNSLIQHTRNLSATKQITGIVCDHVDVFTWGHSPPEQHGNKFSSGKATAPFYNAGQRRCTLCDDRLETSFSAHCGYVGHVARVGILERAMEILQKGEKRAANGKSGGLGGKITDLDESIKALVGTWWSRLNDTKREPALDYKRIPSLSASTTKKRLWRMRFLLQYLRDRGIIRYSLTPAKVAGAGDNAFVRSARFERSEMIGDNIVKVVVPDRLVRLFPADEGGVTYKLASIQQLLDSNEGLLEIYDYLGLNNIIGVRLPNNKTKSDVVEALFGELQTFLWASELSCGSCQYPAFPTAEHRYVRALVDHLLNELTHMVIMWRVESTLENSKEYLAKYLLQGARQNGSFSTSASGATIVKEVDCDRSRYAVLPLLLTFPYSTSSANKSAGGKQPPLQSSSLAAAKSVQERGTPRMLFTSPVAMPAVLHSHYNPPLRIVRTIKDYQREILTVLEEEEVVSALIPCTDSSWGMKEGNMNSRESGRRKPPHGQIRAPWHELALEKYPRWRCDTEEAVVRQALELRLMQRKVYTKETNWRALTTAMAQRLLPNSPLEVDPVGVRPVRQTGRLLLTFEGTTERRAALATSMCFPSLAQAAG</sequence>
<dbReference type="EMBL" id="CZPT02000288">
    <property type="protein sequence ID" value="SCU65432.1"/>
    <property type="molecule type" value="Genomic_DNA"/>
</dbReference>
<keyword evidence="2" id="KW-0560">Oxidoreductase</keyword>
<dbReference type="FunFam" id="1.10.1520.10:FF:000021">
    <property type="entry name" value="RNA editing complex protein MP67"/>
    <property type="match status" value="1"/>
</dbReference>
<dbReference type="PANTHER" id="PTHR39671:SF1">
    <property type="entry name" value="RNA EDITING COMPLEX PROTEIN MP67"/>
    <property type="match status" value="1"/>
</dbReference>
<dbReference type="GeneID" id="92374115"/>